<comment type="function">
    <text evidence="2 15">Catalyzes the phosphorylation of pyruvate to phosphoenolpyruvate.</text>
</comment>
<keyword evidence="20" id="KW-1185">Reference proteome</keyword>
<dbReference type="PANTHER" id="PTHR43030">
    <property type="entry name" value="PHOSPHOENOLPYRUVATE SYNTHASE"/>
    <property type="match status" value="1"/>
</dbReference>
<evidence type="ECO:0000256" key="15">
    <source>
        <dbReference type="PIRNR" id="PIRNR000854"/>
    </source>
</evidence>
<dbReference type="PROSITE" id="PS00742">
    <property type="entry name" value="PEP_ENZYMES_2"/>
    <property type="match status" value="1"/>
</dbReference>
<keyword evidence="19" id="KW-0670">Pyruvate</keyword>
<evidence type="ECO:0000256" key="4">
    <source>
        <dbReference type="ARBA" id="ARBA00007837"/>
    </source>
</evidence>
<comment type="similarity">
    <text evidence="4 15">Belongs to the PEP-utilizing enzyme family.</text>
</comment>
<evidence type="ECO:0000259" key="16">
    <source>
        <dbReference type="Pfam" id="PF00391"/>
    </source>
</evidence>
<dbReference type="SUPFAM" id="SSF51621">
    <property type="entry name" value="Phosphoenolpyruvate/pyruvate domain"/>
    <property type="match status" value="1"/>
</dbReference>
<evidence type="ECO:0000256" key="7">
    <source>
        <dbReference type="ARBA" id="ARBA00022679"/>
    </source>
</evidence>
<dbReference type="RefSeq" id="WP_131748694.1">
    <property type="nucleotide sequence ID" value="NZ_CAACYI010000001.1"/>
</dbReference>
<name>A0A8H2QXV5_9FIRM</name>
<dbReference type="AlphaFoldDB" id="A0A8H2QXV5"/>
<dbReference type="Pfam" id="PF01326">
    <property type="entry name" value="PPDK_N"/>
    <property type="match status" value="1"/>
</dbReference>
<dbReference type="GO" id="GO:0006094">
    <property type="term" value="P:gluconeogenesis"/>
    <property type="evidence" value="ECO:0007669"/>
    <property type="project" value="UniProtKB-UniPathway"/>
</dbReference>
<dbReference type="InterPro" id="IPR040442">
    <property type="entry name" value="Pyrv_kinase-like_dom_sf"/>
</dbReference>
<accession>A0A8H2QXV5</accession>
<dbReference type="Pfam" id="PF00391">
    <property type="entry name" value="PEP-utilizers"/>
    <property type="match status" value="1"/>
</dbReference>
<evidence type="ECO:0000256" key="10">
    <source>
        <dbReference type="ARBA" id="ARBA00022777"/>
    </source>
</evidence>
<organism evidence="19 20">
    <name type="scientific">Urinicoccus massiliensis</name>
    <dbReference type="NCBI Taxonomy" id="1723382"/>
    <lineage>
        <taxon>Bacteria</taxon>
        <taxon>Bacillati</taxon>
        <taxon>Bacillota</taxon>
        <taxon>Tissierellia</taxon>
        <taxon>Tissierellales</taxon>
        <taxon>Peptoniphilaceae</taxon>
        <taxon>Urinicoccus</taxon>
    </lineage>
</organism>
<dbReference type="UniPathway" id="UPA00138"/>
<dbReference type="EC" id="2.7.9.2" evidence="5 15"/>
<dbReference type="Gene3D" id="3.50.30.10">
    <property type="entry name" value="Phosphohistidine domain"/>
    <property type="match status" value="1"/>
</dbReference>
<dbReference type="InterPro" id="IPR002192">
    <property type="entry name" value="PPDK_AMP/ATP-bd"/>
</dbReference>
<evidence type="ECO:0000259" key="17">
    <source>
        <dbReference type="Pfam" id="PF01326"/>
    </source>
</evidence>
<feature type="domain" description="PEP-utilising enzyme C-terminal" evidence="18">
    <location>
        <begin position="475"/>
        <end position="775"/>
    </location>
</feature>
<dbReference type="Gene3D" id="3.20.20.60">
    <property type="entry name" value="Phosphoenolpyruvate-binding domains"/>
    <property type="match status" value="1"/>
</dbReference>
<keyword evidence="12 15" id="KW-0460">Magnesium</keyword>
<dbReference type="Proteomes" id="UP000377798">
    <property type="component" value="Unassembled WGS sequence"/>
</dbReference>
<feature type="domain" description="PEP-utilising enzyme mobile" evidence="16">
    <location>
        <begin position="377"/>
        <end position="448"/>
    </location>
</feature>
<keyword evidence="9 15" id="KW-0547">Nucleotide-binding</keyword>
<evidence type="ECO:0000256" key="1">
    <source>
        <dbReference type="ARBA" id="ARBA00001946"/>
    </source>
</evidence>
<evidence type="ECO:0000256" key="11">
    <source>
        <dbReference type="ARBA" id="ARBA00022840"/>
    </source>
</evidence>
<evidence type="ECO:0000256" key="6">
    <source>
        <dbReference type="ARBA" id="ARBA00021623"/>
    </source>
</evidence>
<gene>
    <name evidence="19" type="primary">ppsA</name>
    <name evidence="19" type="ORF">NCTC13150_00686</name>
</gene>
<dbReference type="Gene3D" id="3.30.470.20">
    <property type="entry name" value="ATP-grasp fold, B domain"/>
    <property type="match status" value="1"/>
</dbReference>
<dbReference type="InterPro" id="IPR013815">
    <property type="entry name" value="ATP_grasp_subdomain_1"/>
</dbReference>
<comment type="cofactor">
    <cofactor evidence="1 15">
        <name>Mg(2+)</name>
        <dbReference type="ChEBI" id="CHEBI:18420"/>
    </cofactor>
</comment>
<dbReference type="InterPro" id="IPR008279">
    <property type="entry name" value="PEP-util_enz_mobile_dom"/>
</dbReference>
<dbReference type="InterPro" id="IPR023151">
    <property type="entry name" value="PEP_util_CS"/>
</dbReference>
<dbReference type="PROSITE" id="PS00370">
    <property type="entry name" value="PEP_ENZYMES_PHOS_SITE"/>
    <property type="match status" value="1"/>
</dbReference>
<evidence type="ECO:0000313" key="20">
    <source>
        <dbReference type="Proteomes" id="UP000377798"/>
    </source>
</evidence>
<dbReference type="Gene3D" id="3.30.1490.20">
    <property type="entry name" value="ATP-grasp fold, A domain"/>
    <property type="match status" value="1"/>
</dbReference>
<dbReference type="FunFam" id="3.30.1490.20:FF:000010">
    <property type="entry name" value="Phosphoenolpyruvate synthase"/>
    <property type="match status" value="1"/>
</dbReference>
<evidence type="ECO:0000256" key="13">
    <source>
        <dbReference type="ARBA" id="ARBA00033470"/>
    </source>
</evidence>
<dbReference type="PIRSF" id="PIRSF000854">
    <property type="entry name" value="PEP_synthase"/>
    <property type="match status" value="1"/>
</dbReference>
<evidence type="ECO:0000256" key="3">
    <source>
        <dbReference type="ARBA" id="ARBA00004742"/>
    </source>
</evidence>
<evidence type="ECO:0000256" key="9">
    <source>
        <dbReference type="ARBA" id="ARBA00022741"/>
    </source>
</evidence>
<dbReference type="InterPro" id="IPR018274">
    <property type="entry name" value="PEP_util_AS"/>
</dbReference>
<evidence type="ECO:0000256" key="12">
    <source>
        <dbReference type="ARBA" id="ARBA00022842"/>
    </source>
</evidence>
<keyword evidence="11 15" id="KW-0067">ATP-binding</keyword>
<dbReference type="GO" id="GO:0046872">
    <property type="term" value="F:metal ion binding"/>
    <property type="evidence" value="ECO:0007669"/>
    <property type="project" value="UniProtKB-KW"/>
</dbReference>
<dbReference type="InterPro" id="IPR000121">
    <property type="entry name" value="PEP_util_C"/>
</dbReference>
<evidence type="ECO:0000259" key="18">
    <source>
        <dbReference type="Pfam" id="PF02896"/>
    </source>
</evidence>
<keyword evidence="8 15" id="KW-0479">Metal-binding</keyword>
<dbReference type="GO" id="GO:0005524">
    <property type="term" value="F:ATP binding"/>
    <property type="evidence" value="ECO:0007669"/>
    <property type="project" value="UniProtKB-KW"/>
</dbReference>
<dbReference type="NCBIfam" id="NF005057">
    <property type="entry name" value="PRK06464.1"/>
    <property type="match status" value="1"/>
</dbReference>
<dbReference type="NCBIfam" id="TIGR01418">
    <property type="entry name" value="PEP_synth"/>
    <property type="match status" value="1"/>
</dbReference>
<reference evidence="19 20" key="1">
    <citation type="submission" date="2019-02" db="EMBL/GenBank/DDBJ databases">
        <authorList>
            <consortium name="Pathogen Informatics"/>
        </authorList>
    </citation>
    <scope>NUCLEOTIDE SEQUENCE [LARGE SCALE GENOMIC DNA]</scope>
    <source>
        <strain evidence="19 20">3012STDY7089603</strain>
    </source>
</reference>
<evidence type="ECO:0000256" key="2">
    <source>
        <dbReference type="ARBA" id="ARBA00002988"/>
    </source>
</evidence>
<dbReference type="SUPFAM" id="SSF52009">
    <property type="entry name" value="Phosphohistidine domain"/>
    <property type="match status" value="1"/>
</dbReference>
<dbReference type="InterPro" id="IPR015813">
    <property type="entry name" value="Pyrv/PenolPyrv_kinase-like_dom"/>
</dbReference>
<dbReference type="EMBL" id="CAACYI010000001">
    <property type="protein sequence ID" value="VFB16169.1"/>
    <property type="molecule type" value="Genomic_DNA"/>
</dbReference>
<dbReference type="InterPro" id="IPR036637">
    <property type="entry name" value="Phosphohistidine_dom_sf"/>
</dbReference>
<feature type="domain" description="Pyruvate phosphate dikinase AMP/ATP-binding" evidence="17">
    <location>
        <begin position="19"/>
        <end position="344"/>
    </location>
</feature>
<dbReference type="GO" id="GO:0008986">
    <property type="term" value="F:pyruvate, water dikinase activity"/>
    <property type="evidence" value="ECO:0007669"/>
    <property type="project" value="UniProtKB-EC"/>
</dbReference>
<evidence type="ECO:0000256" key="8">
    <source>
        <dbReference type="ARBA" id="ARBA00022723"/>
    </source>
</evidence>
<dbReference type="InterPro" id="IPR006319">
    <property type="entry name" value="PEP_synth"/>
</dbReference>
<keyword evidence="7 15" id="KW-0808">Transferase</keyword>
<proteinExistence type="inferred from homology"/>
<dbReference type="PANTHER" id="PTHR43030:SF1">
    <property type="entry name" value="PHOSPHOENOLPYRUVATE SYNTHASE"/>
    <property type="match status" value="1"/>
</dbReference>
<dbReference type="Pfam" id="PF02896">
    <property type="entry name" value="PEP-utilizers_C"/>
    <property type="match status" value="1"/>
</dbReference>
<comment type="caution">
    <text evidence="19">The sequence shown here is derived from an EMBL/GenBank/DDBJ whole genome shotgun (WGS) entry which is preliminary data.</text>
</comment>
<comment type="catalytic activity">
    <reaction evidence="14 15">
        <text>pyruvate + ATP + H2O = phosphoenolpyruvate + AMP + phosphate + 2 H(+)</text>
        <dbReference type="Rhea" id="RHEA:11364"/>
        <dbReference type="ChEBI" id="CHEBI:15361"/>
        <dbReference type="ChEBI" id="CHEBI:15377"/>
        <dbReference type="ChEBI" id="CHEBI:15378"/>
        <dbReference type="ChEBI" id="CHEBI:30616"/>
        <dbReference type="ChEBI" id="CHEBI:43474"/>
        <dbReference type="ChEBI" id="CHEBI:58702"/>
        <dbReference type="ChEBI" id="CHEBI:456215"/>
        <dbReference type="EC" id="2.7.9.2"/>
    </reaction>
</comment>
<dbReference type="SUPFAM" id="SSF56059">
    <property type="entry name" value="Glutathione synthetase ATP-binding domain-like"/>
    <property type="match status" value="1"/>
</dbReference>
<evidence type="ECO:0000256" key="14">
    <source>
        <dbReference type="ARBA" id="ARBA00047700"/>
    </source>
</evidence>
<comment type="pathway">
    <text evidence="3 15">Carbohydrate biosynthesis; gluconeogenesis.</text>
</comment>
<sequence length="786" mass="87279">MSQYSYIKWFTEIQKEDVNVVGGKGANLGELTSMGVDVPPGFCVTAGAYDVFMKEAGLVDKVQELMKDLDVENVDDLQAVSGEVRDTIVNGEIYKPLEDEIIKAYAEFSKNIGIEDPEVAVRSSATAEDLPDASFAGQQDTYLHIHGDHELMNHVRKCWASLWTSRAIYYREKQGYNHFDVSLSVVVQKMVNSEKSGVMFTANPINGNTNEMMINASWGLGEAVVSGTVTPDEYTIDKVENTIVEKHIAEKNTMVVKKASGVGTEEISIAESLGSDFVDKECLTPKELTILIDQGQKIEQLYKKPQDIEWGIDRDTKHLYILQSRPITTLKKEDKGEVEAVEEKEELKALLRGLAASPGIGRGVVRHIKDVNEINKIQKGDILVTGMTNPDMVPAMRKSAAVVTDEGGRTCHAAIVSRELGIPCIVGSKNGTKILKEDQKITVDATRGVVYEGHVLQEKEEAKTENQAAGIANEQFLKAVAPVTATKIYMNLGEPSLIQRYKDLPFDGIGLMRTEFIFTNMIGAHPMYLVKTGQGQMMIDKLAEGISTVASAIYPRQIVVRMSDFRTNEFRGLKGGDEVESIEANPMIGWRGVSRYISPEYEEGFRLECRAMRKVREEFGLTNVVAMLPFVRTPEELKVVKGIMEEEGLKQGKDFKIWIMAEVPSVVFQAEEFAQLVDGFSIGSNDLTQLVMGADRDNGVLNNMGYFDERNEAVKRAIKILVDSCNKYGTTCSICGQGPSQYPEFAEFLVEAGITSMSVNPDTVDYTRRLVAQVEQKMILRKLRNL</sequence>
<protein>
    <recommendedName>
        <fullName evidence="6 15">Phosphoenolpyruvate synthase</fullName>
        <shortName evidence="15">PEP synthase</shortName>
        <ecNumber evidence="5 15">2.7.9.2</ecNumber>
    </recommendedName>
    <alternativeName>
        <fullName evidence="13 15">Pyruvate, water dikinase</fullName>
    </alternativeName>
</protein>
<keyword evidence="10 15" id="KW-0418">Kinase</keyword>
<evidence type="ECO:0000256" key="5">
    <source>
        <dbReference type="ARBA" id="ARBA00011996"/>
    </source>
</evidence>
<evidence type="ECO:0000313" key="19">
    <source>
        <dbReference type="EMBL" id="VFB16169.1"/>
    </source>
</evidence>